<reference evidence="3" key="1">
    <citation type="journal article" date="2015" name="Nature">
        <title>Complex archaea that bridge the gap between prokaryotes and eukaryotes.</title>
        <authorList>
            <person name="Spang A."/>
            <person name="Saw J.H."/>
            <person name="Jorgensen S.L."/>
            <person name="Zaremba-Niedzwiedzka K."/>
            <person name="Martijn J."/>
            <person name="Lind A.E."/>
            <person name="van Eijk R."/>
            <person name="Schleper C."/>
            <person name="Guy L."/>
            <person name="Ettema T.J."/>
        </authorList>
    </citation>
    <scope>NUCLEOTIDE SEQUENCE</scope>
</reference>
<keyword evidence="1" id="KW-0175">Coiled coil</keyword>
<feature type="compositionally biased region" description="Basic and acidic residues" evidence="2">
    <location>
        <begin position="51"/>
        <end position="64"/>
    </location>
</feature>
<evidence type="ECO:0000256" key="2">
    <source>
        <dbReference type="SAM" id="MobiDB-lite"/>
    </source>
</evidence>
<feature type="region of interest" description="Disordered" evidence="2">
    <location>
        <begin position="47"/>
        <end position="66"/>
    </location>
</feature>
<organism evidence="3">
    <name type="scientific">marine sediment metagenome</name>
    <dbReference type="NCBI Taxonomy" id="412755"/>
    <lineage>
        <taxon>unclassified sequences</taxon>
        <taxon>metagenomes</taxon>
        <taxon>ecological metagenomes</taxon>
    </lineage>
</organism>
<accession>A0A0F9L6D7</accession>
<protein>
    <submittedName>
        <fullName evidence="3">Uncharacterized protein</fullName>
    </submittedName>
</protein>
<name>A0A0F9L6D7_9ZZZZ</name>
<evidence type="ECO:0000256" key="1">
    <source>
        <dbReference type="SAM" id="Coils"/>
    </source>
</evidence>
<proteinExistence type="predicted"/>
<sequence length="852" mass="99949">MSNDNDKIFCPNCNKEIKSGLEIFEGVNYCSNCKKCSKSKNTYQLIEEEDERRRKEREREPLENHRKHMRTRPPLIGGVNNIYNLDKFNGWGEIFDNSILDDKNPTENIFTDSQSTEEIEPSQEQQTDSDIISSILSDSITPIETVFQLDTSQALLAQRDVRPFRYWKYFETFCQDLADILYDIDKISKNSIDVVSRYIANDNEKLNLLNKLTAMRDGTLLPSKRGRFENFLDKIYARLLLKLDDSISEEIEKLLEKVFSNIYLTLGFEKKNIFYRKSKILLYQLAIILNNFHSLNGESLISSDSLNSLTNELFIDNYRYNFFYEKMDRNNPIPQSIPNIKNLQVRTINSINALLNNNIIDFRMKQKLENLILPLIQNYLNNARNYRNLITHFEEKKKAYEENSNINRIKLIEMIYNSHSAFLAIDTQSRFSKLLFGRTDYIDTLFFNNIESRPNLSTLYRIIYNSLFWRDKDFDFQIGDLELNLIKDKISKIIEDFVFSDAYPDDPYIPPTITRFGMSFSKDYLKSEYQLTTIVWLAMALHEGDPKFNWEKAFSKYNIAPQGILLNKQNRNIGMGILRRVLEITNTFIKELSISSIKMEIYTDVISSVKLYAANRYLALDGLSYNERRENNYHELFNDPRIVGTNIIMHLLMYAGINPYNGRFLKPELFDGVSDTGIFGRHHLFELDKQLFACGETITLPRSFHNSIEFLSRTQVGKNIQKKLLSAVNYLVLKNTIITPADIDYYLGEIEISSGNDNISIADLWKGNRTPQELNNFLNKWNKARNNIKKSRFYDMLNENFELENGENPIIDKYWSTAQNVITVYTMIKNFDDFSYLFTQSDQEFLKKLWKI</sequence>
<dbReference type="EMBL" id="LAZR01013175">
    <property type="protein sequence ID" value="KKM23210.1"/>
    <property type="molecule type" value="Genomic_DNA"/>
</dbReference>
<comment type="caution">
    <text evidence="3">The sequence shown here is derived from an EMBL/GenBank/DDBJ whole genome shotgun (WGS) entry which is preliminary data.</text>
</comment>
<evidence type="ECO:0000313" key="3">
    <source>
        <dbReference type="EMBL" id="KKM23210.1"/>
    </source>
</evidence>
<feature type="coiled-coil region" evidence="1">
    <location>
        <begin position="376"/>
        <end position="403"/>
    </location>
</feature>
<feature type="region of interest" description="Disordered" evidence="2">
    <location>
        <begin position="105"/>
        <end position="128"/>
    </location>
</feature>
<dbReference type="AlphaFoldDB" id="A0A0F9L6D7"/>
<gene>
    <name evidence="3" type="ORF">LCGC14_1617510</name>
</gene>